<dbReference type="InterPro" id="IPR033910">
    <property type="entry name" value="GluRS_core"/>
</dbReference>
<evidence type="ECO:0000256" key="5">
    <source>
        <dbReference type="ARBA" id="ARBA00022917"/>
    </source>
</evidence>
<dbReference type="PANTHER" id="PTHR43311">
    <property type="entry name" value="GLUTAMATE--TRNA LIGASE"/>
    <property type="match status" value="1"/>
</dbReference>
<dbReference type="FunCoup" id="A0A0U5CMR7">
    <property type="interactions" value="444"/>
</dbReference>
<evidence type="ECO:0000256" key="1">
    <source>
        <dbReference type="ARBA" id="ARBA00007894"/>
    </source>
</evidence>
<dbReference type="EC" id="6.1.1.17" evidence="7"/>
<dbReference type="RefSeq" id="WP_079992750.1">
    <property type="nucleotide sequence ID" value="NZ_LN879502.1"/>
</dbReference>
<feature type="binding site" evidence="7">
    <location>
        <position position="108"/>
    </location>
    <ligand>
        <name>Zn(2+)</name>
        <dbReference type="ChEBI" id="CHEBI:29105"/>
    </ligand>
</feature>
<dbReference type="CDD" id="cd00808">
    <property type="entry name" value="GluRS_core"/>
    <property type="match status" value="1"/>
</dbReference>
<dbReference type="GO" id="GO:0000049">
    <property type="term" value="F:tRNA binding"/>
    <property type="evidence" value="ECO:0007669"/>
    <property type="project" value="InterPro"/>
</dbReference>
<dbReference type="GO" id="GO:0005524">
    <property type="term" value="F:ATP binding"/>
    <property type="evidence" value="ECO:0007669"/>
    <property type="project" value="UniProtKB-UniRule"/>
</dbReference>
<proteinExistence type="inferred from homology"/>
<keyword evidence="6 7" id="KW-0030">Aminoacyl-tRNA synthetase</keyword>
<dbReference type="EMBL" id="LN879502">
    <property type="protein sequence ID" value="CUI15900.1"/>
    <property type="molecule type" value="Genomic_DNA"/>
</dbReference>
<dbReference type="KEGG" id="pnl:PNK_0263"/>
<comment type="subcellular location">
    <subcellularLocation>
        <location evidence="7">Cytoplasm</location>
    </subcellularLocation>
</comment>
<keyword evidence="7" id="KW-0963">Cytoplasm</keyword>
<dbReference type="Proteomes" id="UP000069902">
    <property type="component" value="Chromosome cPNK"/>
</dbReference>
<organism evidence="10 11">
    <name type="scientific">Candidatus Protochlamydia naegleriophila</name>
    <dbReference type="NCBI Taxonomy" id="389348"/>
    <lineage>
        <taxon>Bacteria</taxon>
        <taxon>Pseudomonadati</taxon>
        <taxon>Chlamydiota</taxon>
        <taxon>Chlamydiia</taxon>
        <taxon>Parachlamydiales</taxon>
        <taxon>Parachlamydiaceae</taxon>
        <taxon>Candidatus Protochlamydia</taxon>
    </lineage>
</organism>
<comment type="similarity">
    <text evidence="1 7">Belongs to the class-I aminoacyl-tRNA synthetase family. Glutamate--tRNA ligase type 1 subfamily.</text>
</comment>
<feature type="domain" description="Glutamyl/glutaminyl-tRNA synthetase class Ib catalytic" evidence="8">
    <location>
        <begin position="3"/>
        <end position="319"/>
    </location>
</feature>
<evidence type="ECO:0000256" key="4">
    <source>
        <dbReference type="ARBA" id="ARBA00022840"/>
    </source>
</evidence>
<dbReference type="STRING" id="389348.PNK_0263"/>
<dbReference type="InterPro" id="IPR045462">
    <property type="entry name" value="aa-tRNA-synth_I_cd-bd"/>
</dbReference>
<keyword evidence="7" id="KW-0479">Metal-binding</keyword>
<name>A0A0U5CMR7_9BACT</name>
<evidence type="ECO:0000256" key="7">
    <source>
        <dbReference type="HAMAP-Rule" id="MF_00022"/>
    </source>
</evidence>
<gene>
    <name evidence="7 10" type="primary">gltX</name>
    <name evidence="10" type="ORF">PNK_0263</name>
</gene>
<dbReference type="GO" id="GO:0004818">
    <property type="term" value="F:glutamate-tRNA ligase activity"/>
    <property type="evidence" value="ECO:0007669"/>
    <property type="project" value="UniProtKB-UniRule"/>
</dbReference>
<dbReference type="Gene3D" id="1.10.10.350">
    <property type="match status" value="1"/>
</dbReference>
<comment type="function">
    <text evidence="7">Catalyzes the attachment of glutamate to tRNA(Glu) in a two-step reaction: glutamate is first activated by ATP to form Glu-AMP and then transferred to the acceptor end of tRNA(Glu).</text>
</comment>
<keyword evidence="4 7" id="KW-0067">ATP-binding</keyword>
<evidence type="ECO:0000256" key="2">
    <source>
        <dbReference type="ARBA" id="ARBA00022598"/>
    </source>
</evidence>
<dbReference type="GO" id="GO:0006424">
    <property type="term" value="P:glutamyl-tRNA aminoacylation"/>
    <property type="evidence" value="ECO:0007669"/>
    <property type="project" value="UniProtKB-UniRule"/>
</dbReference>
<evidence type="ECO:0000256" key="3">
    <source>
        <dbReference type="ARBA" id="ARBA00022741"/>
    </source>
</evidence>
<dbReference type="PATRIC" id="fig|389348.3.peg.295"/>
<reference evidence="11" key="1">
    <citation type="submission" date="2015-09" db="EMBL/GenBank/DDBJ databases">
        <authorList>
            <person name="Bertelli C."/>
        </authorList>
    </citation>
    <scope>NUCLEOTIDE SEQUENCE [LARGE SCALE GENOMIC DNA]</scope>
    <source>
        <strain evidence="11">KNic</strain>
    </source>
</reference>
<feature type="binding site" evidence="7">
    <location>
        <position position="106"/>
    </location>
    <ligand>
        <name>Zn(2+)</name>
        <dbReference type="ChEBI" id="CHEBI:29105"/>
    </ligand>
</feature>
<evidence type="ECO:0000259" key="8">
    <source>
        <dbReference type="Pfam" id="PF00749"/>
    </source>
</evidence>
<feature type="binding site" evidence="7">
    <location>
        <position position="135"/>
    </location>
    <ligand>
        <name>Zn(2+)</name>
        <dbReference type="ChEBI" id="CHEBI:29105"/>
    </ligand>
</feature>
<dbReference type="InterPro" id="IPR014729">
    <property type="entry name" value="Rossmann-like_a/b/a_fold"/>
</dbReference>
<dbReference type="PRINTS" id="PR00987">
    <property type="entry name" value="TRNASYNTHGLU"/>
</dbReference>
<dbReference type="InterPro" id="IPR000924">
    <property type="entry name" value="Glu/Gln-tRNA-synth"/>
</dbReference>
<feature type="short sequence motif" description="'KMSKS' region" evidence="7">
    <location>
        <begin position="250"/>
        <end position="254"/>
    </location>
</feature>
<protein>
    <recommendedName>
        <fullName evidence="7">Glutamate--tRNA ligase</fullName>
        <ecNumber evidence="7">6.1.1.17</ecNumber>
    </recommendedName>
    <alternativeName>
        <fullName evidence="7">Glutamyl-tRNA synthetase</fullName>
        <shortName evidence="7">GluRS</shortName>
    </alternativeName>
</protein>
<sequence>MSVRVRIAPSPTGDPHVGTAYMALFNMIFARHHKGQFILRIEDTDRTRSRPEYEENIYSALRWANIQWDEGPDVGGPFGPYRQSERFGIYKQYAEDLLAKGKAYKCFCTAEDLDEMRELMAKQGGRQGYDRRCRHLTPAEVEEREQAGIPYVIRLKVPLTGECVYEDAIKGRMTFPWADVDDQVLLKSDGFPTYHLANVVDDHLMQISHVIRGDEWMSSTPKHILLYESFGWTPPTFMHMPLLLGRDGKKLSKRKNPTSIFFYRDSGYLPEAFLNFLTLMGYSMTGDREIYSLDDIIQEFDYKRIGVSGAVFDVQKLDWVNQQYLIKNIPVDQLWNRMKEWSFNDEFMQRLMPLCHSRIKTFGDFMDLFNFLFINHIHYSDSLFEVKDLAKEQVCYLIQAIIWRLDELENWTGSGVNQASREVAEIFGVNHKKVIMPILFGSLMGKTQGPPLFDSVTILGKDRTRARFLKAMEFLGGISNKKMSSLKKAWQEKSGQALMAKE</sequence>
<dbReference type="SUPFAM" id="SSF48163">
    <property type="entry name" value="An anticodon-binding domain of class I aminoacyl-tRNA synthetases"/>
    <property type="match status" value="1"/>
</dbReference>
<dbReference type="InterPro" id="IPR049940">
    <property type="entry name" value="GluQ/Sye"/>
</dbReference>
<feature type="domain" description="Aminoacyl-tRNA synthetase class I anticodon-binding" evidence="9">
    <location>
        <begin position="334"/>
        <end position="471"/>
    </location>
</feature>
<evidence type="ECO:0000259" key="9">
    <source>
        <dbReference type="Pfam" id="PF19269"/>
    </source>
</evidence>
<dbReference type="Gene3D" id="3.40.50.620">
    <property type="entry name" value="HUPs"/>
    <property type="match status" value="1"/>
</dbReference>
<dbReference type="SUPFAM" id="SSF52374">
    <property type="entry name" value="Nucleotidylyl transferase"/>
    <property type="match status" value="1"/>
</dbReference>
<dbReference type="GO" id="GO:0005829">
    <property type="term" value="C:cytosol"/>
    <property type="evidence" value="ECO:0007669"/>
    <property type="project" value="TreeGrafter"/>
</dbReference>
<dbReference type="FunFam" id="3.40.50.620:FF:000045">
    <property type="entry name" value="Glutamate--tRNA ligase, mitochondrial"/>
    <property type="match status" value="1"/>
</dbReference>
<accession>A0A0U5CMR7</accession>
<evidence type="ECO:0000313" key="10">
    <source>
        <dbReference type="EMBL" id="CUI15900.1"/>
    </source>
</evidence>
<dbReference type="InterPro" id="IPR020751">
    <property type="entry name" value="aa-tRNA-synth_I_codon-bd_sub2"/>
</dbReference>
<dbReference type="PROSITE" id="PS00178">
    <property type="entry name" value="AA_TRNA_LIGASE_I"/>
    <property type="match status" value="1"/>
</dbReference>
<feature type="binding site" evidence="7">
    <location>
        <position position="253"/>
    </location>
    <ligand>
        <name>ATP</name>
        <dbReference type="ChEBI" id="CHEBI:30616"/>
    </ligand>
</feature>
<keyword evidence="3 7" id="KW-0547">Nucleotide-binding</keyword>
<dbReference type="NCBIfam" id="TIGR00464">
    <property type="entry name" value="gltX_bact"/>
    <property type="match status" value="1"/>
</dbReference>
<keyword evidence="7" id="KW-0862">Zinc</keyword>
<comment type="catalytic activity">
    <reaction evidence="7">
        <text>tRNA(Glu) + L-glutamate + ATP = L-glutamyl-tRNA(Glu) + AMP + diphosphate</text>
        <dbReference type="Rhea" id="RHEA:23540"/>
        <dbReference type="Rhea" id="RHEA-COMP:9663"/>
        <dbReference type="Rhea" id="RHEA-COMP:9680"/>
        <dbReference type="ChEBI" id="CHEBI:29985"/>
        <dbReference type="ChEBI" id="CHEBI:30616"/>
        <dbReference type="ChEBI" id="CHEBI:33019"/>
        <dbReference type="ChEBI" id="CHEBI:78442"/>
        <dbReference type="ChEBI" id="CHEBI:78520"/>
        <dbReference type="ChEBI" id="CHEBI:456215"/>
        <dbReference type="EC" id="6.1.1.17"/>
    </reaction>
</comment>
<dbReference type="AlphaFoldDB" id="A0A0U5CMR7"/>
<keyword evidence="5 7" id="KW-0648">Protein biosynthesis</keyword>
<comment type="subunit">
    <text evidence="7">Monomer.</text>
</comment>
<comment type="cofactor">
    <cofactor evidence="7">
        <name>Zn(2+)</name>
        <dbReference type="ChEBI" id="CHEBI:29105"/>
    </cofactor>
    <text evidence="7">Binds 1 zinc ion per subunit.</text>
</comment>
<evidence type="ECO:0000256" key="6">
    <source>
        <dbReference type="ARBA" id="ARBA00023146"/>
    </source>
</evidence>
<dbReference type="Pfam" id="PF19269">
    <property type="entry name" value="Anticodon_2"/>
    <property type="match status" value="1"/>
</dbReference>
<dbReference type="GO" id="GO:0008270">
    <property type="term" value="F:zinc ion binding"/>
    <property type="evidence" value="ECO:0007669"/>
    <property type="project" value="UniProtKB-UniRule"/>
</dbReference>
<feature type="short sequence motif" description="'HIGH' region" evidence="7">
    <location>
        <begin position="9"/>
        <end position="19"/>
    </location>
</feature>
<dbReference type="InterPro" id="IPR004527">
    <property type="entry name" value="Glu-tRNA-ligase_bac/mito"/>
</dbReference>
<dbReference type="InterPro" id="IPR001412">
    <property type="entry name" value="aa-tRNA-synth_I_CS"/>
</dbReference>
<dbReference type="InParanoid" id="A0A0U5CMR7"/>
<dbReference type="InterPro" id="IPR020058">
    <property type="entry name" value="Glu/Gln-tRNA-synth_Ib_cat-dom"/>
</dbReference>
<dbReference type="HAMAP" id="MF_00022">
    <property type="entry name" value="Glu_tRNA_synth_type1"/>
    <property type="match status" value="1"/>
</dbReference>
<dbReference type="InterPro" id="IPR008925">
    <property type="entry name" value="aa_tRNA-synth_I_cd-bd_sf"/>
</dbReference>
<dbReference type="Pfam" id="PF00749">
    <property type="entry name" value="tRNA-synt_1c"/>
    <property type="match status" value="1"/>
</dbReference>
<keyword evidence="11" id="KW-1185">Reference proteome</keyword>
<evidence type="ECO:0000313" key="11">
    <source>
        <dbReference type="Proteomes" id="UP000069902"/>
    </source>
</evidence>
<feature type="binding site" evidence="7">
    <location>
        <position position="133"/>
    </location>
    <ligand>
        <name>Zn(2+)</name>
        <dbReference type="ChEBI" id="CHEBI:29105"/>
    </ligand>
</feature>
<dbReference type="PANTHER" id="PTHR43311:SF2">
    <property type="entry name" value="GLUTAMATE--TRNA LIGASE, MITOCHONDRIAL-RELATED"/>
    <property type="match status" value="1"/>
</dbReference>
<keyword evidence="2 7" id="KW-0436">Ligase</keyword>